<accession>A0A428JWX0</accession>
<evidence type="ECO:0000256" key="1">
    <source>
        <dbReference type="SAM" id="SignalP"/>
    </source>
</evidence>
<sequence length="198" mass="23525">MKKLITITISFILMCSWCFSQDQSTTNLLTVDSLWTKEWFEFPIHFAPNMNYKGYEEAYFPEHWSNQDSPDYWSYVFVWNIDGQLPLGEQQLEHDLQLYFDGLMTVVNKNKDFKVPQSTIVIIQQNKNAFKGKMRLYNAFHTKRMMLLNVMVSSHYCKTQNRTLVLFRFSPSDFNTEIWNKLNRITLQSNSCNAILKK</sequence>
<feature type="chain" id="PRO_5019043662" evidence="1">
    <location>
        <begin position="21"/>
        <end position="198"/>
    </location>
</feature>
<keyword evidence="1" id="KW-0732">Signal</keyword>
<organism evidence="2 3">
    <name type="scientific">Mangrovimonas spongiae</name>
    <dbReference type="NCBI Taxonomy" id="2494697"/>
    <lineage>
        <taxon>Bacteria</taxon>
        <taxon>Pseudomonadati</taxon>
        <taxon>Bacteroidota</taxon>
        <taxon>Flavobacteriia</taxon>
        <taxon>Flavobacteriales</taxon>
        <taxon>Flavobacteriaceae</taxon>
        <taxon>Mangrovimonas</taxon>
    </lineage>
</organism>
<dbReference type="Proteomes" id="UP000270620">
    <property type="component" value="Unassembled WGS sequence"/>
</dbReference>
<gene>
    <name evidence="2" type="ORF">EJA19_11485</name>
</gene>
<reference evidence="2 3" key="1">
    <citation type="submission" date="2018-12" db="EMBL/GenBank/DDBJ databases">
        <title>Mangrovimonas spongiae sp. nov., a novel member of the genus Mangrovimonas isolated from marine sponge.</title>
        <authorList>
            <person name="Zhuang L."/>
            <person name="Luo L."/>
        </authorList>
    </citation>
    <scope>NUCLEOTIDE SEQUENCE [LARGE SCALE GENOMIC DNA]</scope>
    <source>
        <strain evidence="2 3">HN-E26</strain>
    </source>
</reference>
<keyword evidence="3" id="KW-1185">Reference proteome</keyword>
<dbReference type="RefSeq" id="WP_125468516.1">
    <property type="nucleotide sequence ID" value="NZ_RWBG01000005.1"/>
</dbReference>
<comment type="caution">
    <text evidence="2">The sequence shown here is derived from an EMBL/GenBank/DDBJ whole genome shotgun (WGS) entry which is preliminary data.</text>
</comment>
<dbReference type="OrthoDB" id="704518at2"/>
<dbReference type="EMBL" id="RWBG01000005">
    <property type="protein sequence ID" value="RSK38672.1"/>
    <property type="molecule type" value="Genomic_DNA"/>
</dbReference>
<dbReference type="AlphaFoldDB" id="A0A428JWX0"/>
<feature type="signal peptide" evidence="1">
    <location>
        <begin position="1"/>
        <end position="20"/>
    </location>
</feature>
<proteinExistence type="predicted"/>
<evidence type="ECO:0000313" key="3">
    <source>
        <dbReference type="Proteomes" id="UP000270620"/>
    </source>
</evidence>
<evidence type="ECO:0000313" key="2">
    <source>
        <dbReference type="EMBL" id="RSK38672.1"/>
    </source>
</evidence>
<name>A0A428JWX0_9FLAO</name>
<protein>
    <submittedName>
        <fullName evidence="2">Uncharacterized protein</fullName>
    </submittedName>
</protein>